<organism evidence="3 4">
    <name type="scientific">Candidatus Woesebacteria bacterium GW2011_GWB1_38_8b</name>
    <dbReference type="NCBI Taxonomy" id="1618571"/>
    <lineage>
        <taxon>Bacteria</taxon>
        <taxon>Candidatus Woeseibacteriota</taxon>
    </lineage>
</organism>
<name>A0A0G0L6Y8_9BACT</name>
<evidence type="ECO:0000256" key="1">
    <source>
        <dbReference type="SAM" id="SignalP"/>
    </source>
</evidence>
<dbReference type="PROSITE" id="PS51766">
    <property type="entry name" value="DOCKERIN"/>
    <property type="match status" value="1"/>
</dbReference>
<dbReference type="Gene3D" id="1.10.1330.10">
    <property type="entry name" value="Dockerin domain"/>
    <property type="match status" value="1"/>
</dbReference>
<dbReference type="InterPro" id="IPR036439">
    <property type="entry name" value="Dockerin_dom_sf"/>
</dbReference>
<dbReference type="InterPro" id="IPR018247">
    <property type="entry name" value="EF_Hand_1_Ca_BS"/>
</dbReference>
<feature type="domain" description="Dockerin" evidence="2">
    <location>
        <begin position="809"/>
        <end position="865"/>
    </location>
</feature>
<dbReference type="CDD" id="cd14256">
    <property type="entry name" value="Dockerin_I"/>
    <property type="match status" value="1"/>
</dbReference>
<gene>
    <name evidence="3" type="ORF">UT10_C0001G0039</name>
</gene>
<dbReference type="InterPro" id="IPR016134">
    <property type="entry name" value="Dockerin_dom"/>
</dbReference>
<dbReference type="InterPro" id="IPR002105">
    <property type="entry name" value="Dockerin_1_rpt"/>
</dbReference>
<dbReference type="PATRIC" id="fig|1618571.3.peg.39"/>
<dbReference type="AlphaFoldDB" id="A0A0G0L6Y8"/>
<reference evidence="3 4" key="1">
    <citation type="journal article" date="2015" name="Nature">
        <title>rRNA introns, odd ribosomes, and small enigmatic genomes across a large radiation of phyla.</title>
        <authorList>
            <person name="Brown C.T."/>
            <person name="Hug L.A."/>
            <person name="Thomas B.C."/>
            <person name="Sharon I."/>
            <person name="Castelle C.J."/>
            <person name="Singh A."/>
            <person name="Wilkins M.J."/>
            <person name="Williams K.H."/>
            <person name="Banfield J.F."/>
        </authorList>
    </citation>
    <scope>NUCLEOTIDE SEQUENCE [LARGE SCALE GENOMIC DNA]</scope>
</reference>
<proteinExistence type="predicted"/>
<sequence>MTCKLLLSIILTSIFLVKIPQKAFAQTQHPFLIVKASDFASLRNRTLQSPWREMKDDAVATCQNTVYDLSNPPIGSKKSFTMRDIMSSCSLAFILDQNNQEVYKQKLVESYPKWSDILNFQHPPDGNIVYSQDAYVYPATAFFHSILALDVIHDSLNSQDLLDSEYWLTQEYNHYYNAFSDKPPLWESTQIIWSLYLGKKGDDPYIRVLLNGGRRPGDSRPITGFMPELVARISPDGVYYEGPGYGYVAWGHNRDERTMLPDVLEFTGVDNRYYNNSRFKNLHEWLYGYASTPFAVEASFGDTSDYYPLWSFGNGSRLIESAHIAGANQYSNLAGQYAYWKWQTASRLRPDLDLGFKGRLINYVLLRDNSVAQKPESRIFPNGGSFFLESNSVDGSLYGVLWNVNIPNPNSPEFHMHDDINSVYIAGYGEPLLVNGGFGGASTNAGADSCPDYLPQNQRYTPNYLSHRAVSNNTALINYQIGNPLDPSNVNDHQGKSGLGIIEGITGGLFDYASGNSGSALPNGTHIRNFVFIHPQDSKNGYFALFDEVTATSSGVTNIVLHPNSETTSVVTDKAEYLAPLGTNVFNNSMAGISLFLGTQPQQVDILNGVLCHWDNYDERKSIIGKYLFSTYQLDSDNKKNIVTVLFPTDANHLKPQMNRLQGNNYSGAELIHGGGVNDFLLESKGNNLITYQGASFQGPAAIFRKNNQSLNFYFVRKGRSFSYGSERIGFESTQDLSIHLKGTNGKFYSGSENDITIYYPGIMGLLIDNLSPTVLTSGNGFVRIRVAEGNHTISITTPTTTQTITPTQTVFPGDANGDGKVDGADYVIWLNHYNQNVGGASNGDFNNNGRVDGADYVIWLTNYI</sequence>
<dbReference type="InterPro" id="IPR008929">
    <property type="entry name" value="Chondroitin_lyas"/>
</dbReference>
<dbReference type="GO" id="GO:0000272">
    <property type="term" value="P:polysaccharide catabolic process"/>
    <property type="evidence" value="ECO:0007669"/>
    <property type="project" value="InterPro"/>
</dbReference>
<dbReference type="GO" id="GO:0004553">
    <property type="term" value="F:hydrolase activity, hydrolyzing O-glycosyl compounds"/>
    <property type="evidence" value="ECO:0007669"/>
    <property type="project" value="InterPro"/>
</dbReference>
<dbReference type="Proteomes" id="UP000033944">
    <property type="component" value="Unassembled WGS sequence"/>
</dbReference>
<comment type="caution">
    <text evidence="3">The sequence shown here is derived from an EMBL/GenBank/DDBJ whole genome shotgun (WGS) entry which is preliminary data.</text>
</comment>
<evidence type="ECO:0000313" key="3">
    <source>
        <dbReference type="EMBL" id="KKQ87798.1"/>
    </source>
</evidence>
<evidence type="ECO:0000313" key="4">
    <source>
        <dbReference type="Proteomes" id="UP000033944"/>
    </source>
</evidence>
<feature type="chain" id="PRO_5002533230" description="Dockerin domain-containing protein" evidence="1">
    <location>
        <begin position="26"/>
        <end position="865"/>
    </location>
</feature>
<dbReference type="PROSITE" id="PS00018">
    <property type="entry name" value="EF_HAND_1"/>
    <property type="match status" value="2"/>
</dbReference>
<dbReference type="SUPFAM" id="SSF63446">
    <property type="entry name" value="Type I dockerin domain"/>
    <property type="match status" value="1"/>
</dbReference>
<accession>A0A0G0L6Y8</accession>
<dbReference type="Gene3D" id="2.70.98.70">
    <property type="match status" value="1"/>
</dbReference>
<feature type="signal peptide" evidence="1">
    <location>
        <begin position="1"/>
        <end position="25"/>
    </location>
</feature>
<dbReference type="Gene3D" id="1.50.10.100">
    <property type="entry name" value="Chondroitin AC/alginate lyase"/>
    <property type="match status" value="1"/>
</dbReference>
<keyword evidence="1" id="KW-0732">Signal</keyword>
<protein>
    <recommendedName>
        <fullName evidence="2">Dockerin domain-containing protein</fullName>
    </recommendedName>
</protein>
<evidence type="ECO:0000259" key="2">
    <source>
        <dbReference type="PROSITE" id="PS51766"/>
    </source>
</evidence>
<dbReference type="EMBL" id="LBVN01000001">
    <property type="protein sequence ID" value="KKQ87798.1"/>
    <property type="molecule type" value="Genomic_DNA"/>
</dbReference>
<dbReference type="Pfam" id="PF00404">
    <property type="entry name" value="Dockerin_1"/>
    <property type="match status" value="1"/>
</dbReference>